<dbReference type="Gene3D" id="1.10.10.10">
    <property type="entry name" value="Winged helix-like DNA-binding domain superfamily/Winged helix DNA-binding domain"/>
    <property type="match status" value="1"/>
</dbReference>
<dbReference type="GO" id="GO:0006355">
    <property type="term" value="P:regulation of DNA-templated transcription"/>
    <property type="evidence" value="ECO:0007669"/>
    <property type="project" value="InterPro"/>
</dbReference>
<evidence type="ECO:0000259" key="4">
    <source>
        <dbReference type="PROSITE" id="PS50110"/>
    </source>
</evidence>
<sequence length="219" mass="24307">MRLLLIEDDAMLGSAVRDGLTPHHAVDWVRTLADAALARSTTAYDLILLDLGLPDGSGLAWLTQLRRSGDSTPVLILTARDAVGHRIEGLDSGADDYLVKPFDLDELIARCRALLRRASEHVALREVAPGVDYDPQARRILYHHQPVHLSAREMAVFERLVAARGGIVSKGQIEESLYDWSRDIDSNTVEVHISSIRHKLSRDVIQTVRGMGYRLATQT</sequence>
<dbReference type="Pfam" id="PF00486">
    <property type="entry name" value="Trans_reg_C"/>
    <property type="match status" value="1"/>
</dbReference>
<proteinExistence type="predicted"/>
<dbReference type="GO" id="GO:0032993">
    <property type="term" value="C:protein-DNA complex"/>
    <property type="evidence" value="ECO:0007669"/>
    <property type="project" value="TreeGrafter"/>
</dbReference>
<dbReference type="STRING" id="715226.ABI_45490"/>
<reference evidence="7" key="1">
    <citation type="submission" date="2011-03" db="EMBL/GenBank/DDBJ databases">
        <title>Draft genome sequence of Brevundimonas diminuta.</title>
        <authorList>
            <person name="Brown P.J.B."/>
            <person name="Buechlein A."/>
            <person name="Hemmerich C."/>
            <person name="Brun Y.V."/>
        </authorList>
    </citation>
    <scope>NUCLEOTIDE SEQUENCE [LARGE SCALE GENOMIC DNA]</scope>
    <source>
        <strain evidence="7">C19</strain>
    </source>
</reference>
<dbReference type="OrthoDB" id="9802426at2"/>
<name>F4QTQ2_9CAUL</name>
<dbReference type="InterPro" id="IPR036388">
    <property type="entry name" value="WH-like_DNA-bd_sf"/>
</dbReference>
<evidence type="ECO:0000313" key="7">
    <source>
        <dbReference type="Proteomes" id="UP000006512"/>
    </source>
</evidence>
<keyword evidence="1 3" id="KW-0238">DNA-binding</keyword>
<dbReference type="InterPro" id="IPR039420">
    <property type="entry name" value="WalR-like"/>
</dbReference>
<dbReference type="InterPro" id="IPR011006">
    <property type="entry name" value="CheY-like_superfamily"/>
</dbReference>
<organism evidence="6 7">
    <name type="scientific">Asticcacaulis biprosthecium C19</name>
    <dbReference type="NCBI Taxonomy" id="715226"/>
    <lineage>
        <taxon>Bacteria</taxon>
        <taxon>Pseudomonadati</taxon>
        <taxon>Pseudomonadota</taxon>
        <taxon>Alphaproteobacteria</taxon>
        <taxon>Caulobacterales</taxon>
        <taxon>Caulobacteraceae</taxon>
        <taxon>Asticcacaulis</taxon>
    </lineage>
</organism>
<dbReference type="InterPro" id="IPR001789">
    <property type="entry name" value="Sig_transdc_resp-reg_receiver"/>
</dbReference>
<dbReference type="PROSITE" id="PS50110">
    <property type="entry name" value="RESPONSE_REGULATORY"/>
    <property type="match status" value="1"/>
</dbReference>
<feature type="domain" description="OmpR/PhoB-type" evidence="5">
    <location>
        <begin position="122"/>
        <end position="217"/>
    </location>
</feature>
<evidence type="ECO:0000313" key="6">
    <source>
        <dbReference type="EMBL" id="EGF89202.1"/>
    </source>
</evidence>
<keyword evidence="2" id="KW-0597">Phosphoprotein</keyword>
<keyword evidence="7" id="KW-1185">Reference proteome</keyword>
<dbReference type="GO" id="GO:0000156">
    <property type="term" value="F:phosphorelay response regulator activity"/>
    <property type="evidence" value="ECO:0007669"/>
    <property type="project" value="TreeGrafter"/>
</dbReference>
<evidence type="ECO:0000259" key="5">
    <source>
        <dbReference type="PROSITE" id="PS51755"/>
    </source>
</evidence>
<dbReference type="PANTHER" id="PTHR48111:SF36">
    <property type="entry name" value="TRANSCRIPTIONAL REGULATORY PROTEIN CUTR"/>
    <property type="match status" value="1"/>
</dbReference>
<dbReference type="Gene3D" id="6.10.250.690">
    <property type="match status" value="1"/>
</dbReference>
<dbReference type="InterPro" id="IPR016032">
    <property type="entry name" value="Sig_transdc_resp-reg_C-effctor"/>
</dbReference>
<evidence type="ECO:0000256" key="1">
    <source>
        <dbReference type="ARBA" id="ARBA00023125"/>
    </source>
</evidence>
<gene>
    <name evidence="6" type="ORF">ABI_45490</name>
</gene>
<dbReference type="InterPro" id="IPR001867">
    <property type="entry name" value="OmpR/PhoB-type_DNA-bd"/>
</dbReference>
<feature type="DNA-binding region" description="OmpR/PhoB-type" evidence="3">
    <location>
        <begin position="122"/>
        <end position="217"/>
    </location>
</feature>
<accession>F4QTQ2</accession>
<dbReference type="PANTHER" id="PTHR48111">
    <property type="entry name" value="REGULATOR OF RPOS"/>
    <property type="match status" value="1"/>
</dbReference>
<dbReference type="CDD" id="cd17624">
    <property type="entry name" value="REC_OmpR_PmrA-like"/>
    <property type="match status" value="1"/>
</dbReference>
<dbReference type="PROSITE" id="PS51755">
    <property type="entry name" value="OMPR_PHOB"/>
    <property type="match status" value="1"/>
</dbReference>
<feature type="modified residue" description="4-aspartylphosphate" evidence="2">
    <location>
        <position position="50"/>
    </location>
</feature>
<feature type="domain" description="Response regulatory" evidence="4">
    <location>
        <begin position="2"/>
        <end position="115"/>
    </location>
</feature>
<dbReference type="SUPFAM" id="SSF52172">
    <property type="entry name" value="CheY-like"/>
    <property type="match status" value="1"/>
</dbReference>
<evidence type="ECO:0000256" key="3">
    <source>
        <dbReference type="PROSITE-ProRule" id="PRU01091"/>
    </source>
</evidence>
<dbReference type="Gene3D" id="3.40.50.2300">
    <property type="match status" value="1"/>
</dbReference>
<dbReference type="SMART" id="SM00448">
    <property type="entry name" value="REC"/>
    <property type="match status" value="1"/>
</dbReference>
<protein>
    <submittedName>
        <fullName evidence="6">Response regulator</fullName>
    </submittedName>
</protein>
<dbReference type="eggNOG" id="COG0745">
    <property type="taxonomic scope" value="Bacteria"/>
</dbReference>
<dbReference type="HOGENOM" id="CLU_000445_30_1_5"/>
<dbReference type="GO" id="GO:0005829">
    <property type="term" value="C:cytosol"/>
    <property type="evidence" value="ECO:0007669"/>
    <property type="project" value="TreeGrafter"/>
</dbReference>
<dbReference type="GO" id="GO:0000976">
    <property type="term" value="F:transcription cis-regulatory region binding"/>
    <property type="evidence" value="ECO:0007669"/>
    <property type="project" value="TreeGrafter"/>
</dbReference>
<dbReference type="Proteomes" id="UP000006512">
    <property type="component" value="Unassembled WGS sequence"/>
</dbReference>
<evidence type="ECO:0000256" key="2">
    <source>
        <dbReference type="PROSITE-ProRule" id="PRU00169"/>
    </source>
</evidence>
<dbReference type="AlphaFoldDB" id="F4QTQ2"/>
<dbReference type="SUPFAM" id="SSF46894">
    <property type="entry name" value="C-terminal effector domain of the bipartite response regulators"/>
    <property type="match status" value="1"/>
</dbReference>
<dbReference type="CDD" id="cd00383">
    <property type="entry name" value="trans_reg_C"/>
    <property type="match status" value="1"/>
</dbReference>
<dbReference type="Pfam" id="PF00072">
    <property type="entry name" value="Response_reg"/>
    <property type="match status" value="1"/>
</dbReference>
<dbReference type="SMART" id="SM00862">
    <property type="entry name" value="Trans_reg_C"/>
    <property type="match status" value="1"/>
</dbReference>
<dbReference type="RefSeq" id="WP_006275323.1">
    <property type="nucleotide sequence ID" value="NZ_GL883081.1"/>
</dbReference>
<dbReference type="EMBL" id="GL883081">
    <property type="protein sequence ID" value="EGF89202.1"/>
    <property type="molecule type" value="Genomic_DNA"/>
</dbReference>